<dbReference type="RefSeq" id="XP_064669458.1">
    <property type="nucleotide sequence ID" value="XM_064816837.1"/>
</dbReference>
<proteinExistence type="predicted"/>
<dbReference type="GO" id="GO:0036286">
    <property type="term" value="C:eisosome filament"/>
    <property type="evidence" value="ECO:0007669"/>
    <property type="project" value="TreeGrafter"/>
</dbReference>
<evidence type="ECO:0008006" key="6">
    <source>
        <dbReference type="Google" id="ProtNLM"/>
    </source>
</evidence>
<keyword evidence="2" id="KW-0175">Coiled coil</keyword>
<gene>
    <name evidence="4" type="ORF">N656DRAFT_790044</name>
</gene>
<dbReference type="InterPro" id="IPR028245">
    <property type="entry name" value="PIL1/LSP1"/>
</dbReference>
<reference evidence="4" key="2">
    <citation type="submission" date="2023-05" db="EMBL/GenBank/DDBJ databases">
        <authorList>
            <consortium name="Lawrence Berkeley National Laboratory"/>
            <person name="Steindorff A."/>
            <person name="Hensen N."/>
            <person name="Bonometti L."/>
            <person name="Westerberg I."/>
            <person name="Brannstrom I.O."/>
            <person name="Guillou S."/>
            <person name="Cros-Aarteil S."/>
            <person name="Calhoun S."/>
            <person name="Haridas S."/>
            <person name="Kuo A."/>
            <person name="Mondo S."/>
            <person name="Pangilinan J."/>
            <person name="Riley R."/>
            <person name="Labutti K."/>
            <person name="Andreopoulos B."/>
            <person name="Lipzen A."/>
            <person name="Chen C."/>
            <person name="Yanf M."/>
            <person name="Daum C."/>
            <person name="Ng V."/>
            <person name="Clum A."/>
            <person name="Ohm R."/>
            <person name="Martin F."/>
            <person name="Silar P."/>
            <person name="Natvig D."/>
            <person name="Lalanne C."/>
            <person name="Gautier V."/>
            <person name="Ament-Velasquez S.L."/>
            <person name="Kruys A."/>
            <person name="Hutchinson M.I."/>
            <person name="Powell A.J."/>
            <person name="Barry K."/>
            <person name="Miller A.N."/>
            <person name="Grigoriev I.V."/>
            <person name="Debuchy R."/>
            <person name="Gladieux P."/>
            <person name="Thoren M.H."/>
            <person name="Johannesson H."/>
        </authorList>
    </citation>
    <scope>NUCLEOTIDE SEQUENCE</scope>
    <source>
        <strain evidence="4">CBS 508.74</strain>
    </source>
</reference>
<dbReference type="GO" id="GO:0005886">
    <property type="term" value="C:plasma membrane"/>
    <property type="evidence" value="ECO:0007669"/>
    <property type="project" value="TreeGrafter"/>
</dbReference>
<feature type="region of interest" description="Disordered" evidence="3">
    <location>
        <begin position="1"/>
        <end position="37"/>
    </location>
</feature>
<dbReference type="AlphaFoldDB" id="A0AAN6TCM6"/>
<comment type="caution">
    <text evidence="4">The sequence shown here is derived from an EMBL/GenBank/DDBJ whole genome shotgun (WGS) entry which is preliminary data.</text>
</comment>
<evidence type="ECO:0000313" key="4">
    <source>
        <dbReference type="EMBL" id="KAK4111888.1"/>
    </source>
</evidence>
<organism evidence="4 5">
    <name type="scientific">Canariomyces notabilis</name>
    <dbReference type="NCBI Taxonomy" id="2074819"/>
    <lineage>
        <taxon>Eukaryota</taxon>
        <taxon>Fungi</taxon>
        <taxon>Dikarya</taxon>
        <taxon>Ascomycota</taxon>
        <taxon>Pezizomycotina</taxon>
        <taxon>Sordariomycetes</taxon>
        <taxon>Sordariomycetidae</taxon>
        <taxon>Sordariales</taxon>
        <taxon>Chaetomiaceae</taxon>
        <taxon>Canariomyces</taxon>
    </lineage>
</organism>
<dbReference type="Proteomes" id="UP001302812">
    <property type="component" value="Unassembled WGS sequence"/>
</dbReference>
<dbReference type="GO" id="GO:0070941">
    <property type="term" value="P:eisosome assembly"/>
    <property type="evidence" value="ECO:0007669"/>
    <property type="project" value="TreeGrafter"/>
</dbReference>
<dbReference type="GO" id="GO:0008289">
    <property type="term" value="F:lipid binding"/>
    <property type="evidence" value="ECO:0007669"/>
    <property type="project" value="TreeGrafter"/>
</dbReference>
<reference evidence="4" key="1">
    <citation type="journal article" date="2023" name="Mol. Phylogenet. Evol.">
        <title>Genome-scale phylogeny and comparative genomics of the fungal order Sordariales.</title>
        <authorList>
            <person name="Hensen N."/>
            <person name="Bonometti L."/>
            <person name="Westerberg I."/>
            <person name="Brannstrom I.O."/>
            <person name="Guillou S."/>
            <person name="Cros-Aarteil S."/>
            <person name="Calhoun S."/>
            <person name="Haridas S."/>
            <person name="Kuo A."/>
            <person name="Mondo S."/>
            <person name="Pangilinan J."/>
            <person name="Riley R."/>
            <person name="LaButti K."/>
            <person name="Andreopoulos B."/>
            <person name="Lipzen A."/>
            <person name="Chen C."/>
            <person name="Yan M."/>
            <person name="Daum C."/>
            <person name="Ng V."/>
            <person name="Clum A."/>
            <person name="Steindorff A."/>
            <person name="Ohm R.A."/>
            <person name="Martin F."/>
            <person name="Silar P."/>
            <person name="Natvig D.O."/>
            <person name="Lalanne C."/>
            <person name="Gautier V."/>
            <person name="Ament-Velasquez S.L."/>
            <person name="Kruys A."/>
            <person name="Hutchinson M.I."/>
            <person name="Powell A.J."/>
            <person name="Barry K."/>
            <person name="Miller A.N."/>
            <person name="Grigoriev I.V."/>
            <person name="Debuchy R."/>
            <person name="Gladieux P."/>
            <person name="Hiltunen Thoren M."/>
            <person name="Johannesson H."/>
        </authorList>
    </citation>
    <scope>NUCLEOTIDE SEQUENCE</scope>
    <source>
        <strain evidence="4">CBS 508.74</strain>
    </source>
</reference>
<dbReference type="FunFam" id="1.20.1270.60:FF:000005">
    <property type="entry name" value="Sphingolipid long chain base-responsive pil1"/>
    <property type="match status" value="1"/>
</dbReference>
<accession>A0AAN6TCM6</accession>
<protein>
    <recommendedName>
        <fullName evidence="6">Sphingolipid long chain base-responsive protein PIL1</fullName>
    </recommendedName>
</protein>
<keyword evidence="5" id="KW-1185">Reference proteome</keyword>
<evidence type="ECO:0000256" key="2">
    <source>
        <dbReference type="SAM" id="Coils"/>
    </source>
</evidence>
<keyword evidence="1" id="KW-0597">Phosphoprotein</keyword>
<sequence>MHRTYSMRATRAPTASQIQNPPPPPSSTKSHRLFGRGGLGHALRRNTAGAFGPDLAKKLSQLVKMEKNVMRSLELVAKERMEVAQQLSIWGEACDEDVSDVTDKLGVLLYEIGELEDQYVDRYDQYRITMKSIRNIEASVQPSRDRKQKITDQIAQLKYKEPNSPRIVVLEQELVRAEAESLVAEAQLSNITREKIKAAYSYQFDALREHCEKVAIIAGYGKHLLELIDDTPVTPGETRAAYDGYEASKAIIQDCEDALTNWVTQNAAVNAKLSTRARTLSQRRRNGIKARSEGQHLLQGQGRVQGGVPAGAGHDLSTQDTPLSDREHWMPVRHKEEGYADEGEEEVEEEEENDLDAPSHTVLGSESGLNGEGTRGRNQEPVDA</sequence>
<dbReference type="GeneID" id="89940962"/>
<evidence type="ECO:0000313" key="5">
    <source>
        <dbReference type="Proteomes" id="UP001302812"/>
    </source>
</evidence>
<evidence type="ECO:0000256" key="3">
    <source>
        <dbReference type="SAM" id="MobiDB-lite"/>
    </source>
</evidence>
<feature type="compositionally biased region" description="Basic and acidic residues" evidence="3">
    <location>
        <begin position="374"/>
        <end position="384"/>
    </location>
</feature>
<dbReference type="Pfam" id="PF13805">
    <property type="entry name" value="Pil1"/>
    <property type="match status" value="1"/>
</dbReference>
<feature type="coiled-coil region" evidence="2">
    <location>
        <begin position="167"/>
        <end position="194"/>
    </location>
</feature>
<feature type="compositionally biased region" description="Acidic residues" evidence="3">
    <location>
        <begin position="339"/>
        <end position="355"/>
    </location>
</feature>
<dbReference type="EMBL" id="MU853344">
    <property type="protein sequence ID" value="KAK4111888.1"/>
    <property type="molecule type" value="Genomic_DNA"/>
</dbReference>
<dbReference type="GO" id="GO:0006897">
    <property type="term" value="P:endocytosis"/>
    <property type="evidence" value="ECO:0007669"/>
    <property type="project" value="TreeGrafter"/>
</dbReference>
<dbReference type="PANTHER" id="PTHR31962">
    <property type="entry name" value="SPHINGOLIPID LONG CHAIN BASE-RESPONSIVE PROTEIN PIL1"/>
    <property type="match status" value="1"/>
</dbReference>
<dbReference type="Gene3D" id="1.20.1270.60">
    <property type="entry name" value="Arfaptin homology (AH) domain/BAR domain"/>
    <property type="match status" value="1"/>
</dbReference>
<name>A0AAN6TCM6_9PEZI</name>
<dbReference type="InterPro" id="IPR027267">
    <property type="entry name" value="AH/BAR_dom_sf"/>
</dbReference>
<feature type="compositionally biased region" description="Basic and acidic residues" evidence="3">
    <location>
        <begin position="323"/>
        <end position="338"/>
    </location>
</feature>
<feature type="region of interest" description="Disordered" evidence="3">
    <location>
        <begin position="278"/>
        <end position="384"/>
    </location>
</feature>
<dbReference type="PANTHER" id="PTHR31962:SF1">
    <property type="entry name" value="SPHINGOLIPID LONG CHAIN BASE-RESPONSIVE PROTEIN PIL1"/>
    <property type="match status" value="1"/>
</dbReference>
<evidence type="ECO:0000256" key="1">
    <source>
        <dbReference type="ARBA" id="ARBA00022553"/>
    </source>
</evidence>